<reference evidence="2 3" key="1">
    <citation type="submission" date="2024-05" db="EMBL/GenBank/DDBJ databases">
        <authorList>
            <person name="Liu Q."/>
            <person name="Xin Y.-H."/>
        </authorList>
    </citation>
    <scope>NUCLEOTIDE SEQUENCE [LARGE SCALE GENOMIC DNA]</scope>
    <source>
        <strain evidence="2 3">CGMCC 1.10181</strain>
    </source>
</reference>
<name>A0ABU9Y1Z9_9SPHN</name>
<evidence type="ECO:0000256" key="1">
    <source>
        <dbReference type="SAM" id="MobiDB-lite"/>
    </source>
</evidence>
<protein>
    <recommendedName>
        <fullName evidence="4">DUF87 domain-containing protein</fullName>
    </recommendedName>
</protein>
<accession>A0ABU9Y1Z9</accession>
<evidence type="ECO:0000313" key="2">
    <source>
        <dbReference type="EMBL" id="MEN2789833.1"/>
    </source>
</evidence>
<proteinExistence type="predicted"/>
<dbReference type="PANTHER" id="PTHR30121:SF6">
    <property type="entry name" value="SLR6007 PROTEIN"/>
    <property type="match status" value="1"/>
</dbReference>
<sequence>MSIPSTYTPISRRFTNERAREIEETRRLYEYVMTQQDAFTQTPSSVAYRVIEFFEFTPEPLKGALTSATYKLIKLERYIWDRPVPDFHRMSMQEFVEFRNLLYAKQYFFANKDEILQLLHEGLVRTLYLAPSLPDLEGPSPFTIPLVYAVAEPRWQVEATYGTLISGEYADRGLFRTVTAQLFRNICVASGHDSENSKKPLKTPDEAKLPLGETVDAYLAGTPFYDVFMAPVPLKLTQEDRFSHMHIIGGTNAGKTTLIENLILHDLASDDPPTIILIDPHSDLVRRLIHADLGIEERLIIIDPRDTKHPPALNIFAINRDRMDEYDETTREQVTAGVIQTFNYLFGGLTNLTLTGKQDVFFRYVARLMLSLPESMGRNATILDMMKLMSDPAPYADAIAALPEIPREFFLRDFMSKTFEQTKEQIRYRLQAIIENPTMARLFTSPETKVDLFDEMNRGAVILVDTAKDFLKENSSTFGRLFISLVLQAVLERAAIPEAQRKPTFLIVDEAASFFSSNIDDLLTEARKYKCGCVFAHQYLDQATGSLKSSLHANTSIKFASGLSAADARAMAAEMRTSADFLLDQPKYQFAAHIRNVTPQAVSVPIQRPPRQRQLSSAAFAELIERNRARVSLPLGTPQVPPAPADRELPDEDISPEW</sequence>
<dbReference type="SUPFAM" id="SSF52540">
    <property type="entry name" value="P-loop containing nucleoside triphosphate hydrolases"/>
    <property type="match status" value="1"/>
</dbReference>
<comment type="caution">
    <text evidence="2">The sequence shown here is derived from an EMBL/GenBank/DDBJ whole genome shotgun (WGS) entry which is preliminary data.</text>
</comment>
<keyword evidence="3" id="KW-1185">Reference proteome</keyword>
<dbReference type="InterPro" id="IPR051162">
    <property type="entry name" value="T4SS_component"/>
</dbReference>
<feature type="compositionally biased region" description="Acidic residues" evidence="1">
    <location>
        <begin position="649"/>
        <end position="658"/>
    </location>
</feature>
<dbReference type="Proteomes" id="UP001419910">
    <property type="component" value="Unassembled WGS sequence"/>
</dbReference>
<dbReference type="Gene3D" id="3.40.50.300">
    <property type="entry name" value="P-loop containing nucleotide triphosphate hydrolases"/>
    <property type="match status" value="2"/>
</dbReference>
<organism evidence="2 3">
    <name type="scientific">Sphingomonas oligophenolica</name>
    <dbReference type="NCBI Taxonomy" id="301154"/>
    <lineage>
        <taxon>Bacteria</taxon>
        <taxon>Pseudomonadati</taxon>
        <taxon>Pseudomonadota</taxon>
        <taxon>Alphaproteobacteria</taxon>
        <taxon>Sphingomonadales</taxon>
        <taxon>Sphingomonadaceae</taxon>
        <taxon>Sphingomonas</taxon>
    </lineage>
</organism>
<evidence type="ECO:0000313" key="3">
    <source>
        <dbReference type="Proteomes" id="UP001419910"/>
    </source>
</evidence>
<dbReference type="EMBL" id="JBDIME010000006">
    <property type="protein sequence ID" value="MEN2789833.1"/>
    <property type="molecule type" value="Genomic_DNA"/>
</dbReference>
<dbReference type="PANTHER" id="PTHR30121">
    <property type="entry name" value="UNCHARACTERIZED PROTEIN YJGR-RELATED"/>
    <property type="match status" value="1"/>
</dbReference>
<dbReference type="InterPro" id="IPR027417">
    <property type="entry name" value="P-loop_NTPase"/>
</dbReference>
<evidence type="ECO:0008006" key="4">
    <source>
        <dbReference type="Google" id="ProtNLM"/>
    </source>
</evidence>
<dbReference type="CDD" id="cd01127">
    <property type="entry name" value="TrwB_TraG_TraD_VirD4"/>
    <property type="match status" value="1"/>
</dbReference>
<feature type="region of interest" description="Disordered" evidence="1">
    <location>
        <begin position="632"/>
        <end position="658"/>
    </location>
</feature>
<gene>
    <name evidence="2" type="ORF">ABC974_09365</name>
</gene>
<dbReference type="RefSeq" id="WP_343891378.1">
    <property type="nucleotide sequence ID" value="NZ_BAAAEH010000040.1"/>
</dbReference>